<dbReference type="AlphaFoldDB" id="A0A556TNX8"/>
<comment type="caution">
    <text evidence="2">The sequence shown here is derived from an EMBL/GenBank/DDBJ whole genome shotgun (WGS) entry which is preliminary data.</text>
</comment>
<dbReference type="Proteomes" id="UP000319801">
    <property type="component" value="Unassembled WGS sequence"/>
</dbReference>
<feature type="region of interest" description="Disordered" evidence="1">
    <location>
        <begin position="109"/>
        <end position="128"/>
    </location>
</feature>
<reference evidence="2 3" key="1">
    <citation type="journal article" date="2019" name="Genome Biol. Evol.">
        <title>Whole-Genome Sequencing of the Giant Devil Catfish, Bagarius yarrelli.</title>
        <authorList>
            <person name="Jiang W."/>
            <person name="Lv Y."/>
            <person name="Cheng L."/>
            <person name="Yang K."/>
            <person name="Chao B."/>
            <person name="Wang X."/>
            <person name="Li Y."/>
            <person name="Pan X."/>
            <person name="You X."/>
            <person name="Zhang Y."/>
            <person name="Yang J."/>
            <person name="Li J."/>
            <person name="Zhang X."/>
            <person name="Liu S."/>
            <person name="Sun C."/>
            <person name="Yang J."/>
            <person name="Shi Q."/>
        </authorList>
    </citation>
    <scope>NUCLEOTIDE SEQUENCE [LARGE SCALE GENOMIC DNA]</scope>
    <source>
        <strain evidence="2">JWS20170419001</strain>
        <tissue evidence="2">Muscle</tissue>
    </source>
</reference>
<dbReference type="EMBL" id="VCAZ01000008">
    <property type="protein sequence ID" value="TSK28242.1"/>
    <property type="molecule type" value="Genomic_DNA"/>
</dbReference>
<feature type="compositionally biased region" description="Basic residues" evidence="1">
    <location>
        <begin position="112"/>
        <end position="123"/>
    </location>
</feature>
<evidence type="ECO:0000313" key="2">
    <source>
        <dbReference type="EMBL" id="TSK28242.1"/>
    </source>
</evidence>
<feature type="compositionally biased region" description="Basic and acidic residues" evidence="1">
    <location>
        <begin position="187"/>
        <end position="203"/>
    </location>
</feature>
<evidence type="ECO:0000256" key="1">
    <source>
        <dbReference type="SAM" id="MobiDB-lite"/>
    </source>
</evidence>
<feature type="region of interest" description="Disordered" evidence="1">
    <location>
        <begin position="182"/>
        <end position="203"/>
    </location>
</feature>
<keyword evidence="3" id="KW-1185">Reference proteome</keyword>
<evidence type="ECO:0000313" key="3">
    <source>
        <dbReference type="Proteomes" id="UP000319801"/>
    </source>
</evidence>
<gene>
    <name evidence="2" type="ORF">Baya_2429</name>
</gene>
<organism evidence="2 3">
    <name type="scientific">Bagarius yarrelli</name>
    <name type="common">Goonch</name>
    <name type="synonym">Bagrus yarrelli</name>
    <dbReference type="NCBI Taxonomy" id="175774"/>
    <lineage>
        <taxon>Eukaryota</taxon>
        <taxon>Metazoa</taxon>
        <taxon>Chordata</taxon>
        <taxon>Craniata</taxon>
        <taxon>Vertebrata</taxon>
        <taxon>Euteleostomi</taxon>
        <taxon>Actinopterygii</taxon>
        <taxon>Neopterygii</taxon>
        <taxon>Teleostei</taxon>
        <taxon>Ostariophysi</taxon>
        <taxon>Siluriformes</taxon>
        <taxon>Sisoridae</taxon>
        <taxon>Sisorinae</taxon>
        <taxon>Bagarius</taxon>
    </lineage>
</organism>
<protein>
    <submittedName>
        <fullName evidence="2">Uncharacterized protein</fullName>
    </submittedName>
</protein>
<accession>A0A556TNX8</accession>
<proteinExistence type="predicted"/>
<name>A0A556TNX8_BAGYA</name>
<sequence>MLRLSTMRQVGATALFHSPDLSFTDHNFKIFSSAPPLGFILLPVARREENSQSAAVASLRSATQADRAGRGVYCYGSHTFLQKCSALPSKRSRFLLVKRLRLGTVERNGTSKTRKYAPSRSRNKNVGLCPDPSSGSNLLCLYVERLCFLCVPNPKRHPNETATEKVQSAQTGRLADLNHSASCLGLETEREPERRQTENTRRG</sequence>